<dbReference type="GO" id="GO:0009694">
    <property type="term" value="P:jasmonic acid metabolic process"/>
    <property type="evidence" value="ECO:0007669"/>
    <property type="project" value="TreeGrafter"/>
</dbReference>
<dbReference type="InterPro" id="IPR045889">
    <property type="entry name" value="MES/HNL"/>
</dbReference>
<dbReference type="GO" id="GO:0009696">
    <property type="term" value="P:salicylic acid metabolic process"/>
    <property type="evidence" value="ECO:0007669"/>
    <property type="project" value="TreeGrafter"/>
</dbReference>
<feature type="domain" description="AB hydrolase-1" evidence="1">
    <location>
        <begin position="5"/>
        <end position="241"/>
    </location>
</feature>
<dbReference type="SUPFAM" id="SSF53474">
    <property type="entry name" value="alpha/beta-Hydrolases"/>
    <property type="match status" value="1"/>
</dbReference>
<dbReference type="Gene3D" id="3.40.50.1820">
    <property type="entry name" value="alpha/beta hydrolase"/>
    <property type="match status" value="1"/>
</dbReference>
<evidence type="ECO:0000313" key="3">
    <source>
        <dbReference type="Proteomes" id="UP001143330"/>
    </source>
</evidence>
<dbReference type="PANTHER" id="PTHR10992:SF872">
    <property type="entry name" value="METHYLESTERASE 11, CHLOROPLASTIC-RELATED"/>
    <property type="match status" value="1"/>
</dbReference>
<dbReference type="Pfam" id="PF12697">
    <property type="entry name" value="Abhydrolase_6"/>
    <property type="match status" value="1"/>
</dbReference>
<comment type="caution">
    <text evidence="2">The sequence shown here is derived from an EMBL/GenBank/DDBJ whole genome shotgun (WGS) entry which is preliminary data.</text>
</comment>
<proteinExistence type="predicted"/>
<protein>
    <submittedName>
        <fullName evidence="2">Esterase</fullName>
    </submittedName>
</protein>
<accession>A0A9W6ND38</accession>
<gene>
    <name evidence="2" type="primary">estC</name>
    <name evidence="2" type="ORF">GCM10017653_43600</name>
</gene>
<dbReference type="Proteomes" id="UP001143330">
    <property type="component" value="Unassembled WGS sequence"/>
</dbReference>
<dbReference type="PANTHER" id="PTHR10992">
    <property type="entry name" value="METHYLESTERASE FAMILY MEMBER"/>
    <property type="match status" value="1"/>
</dbReference>
<dbReference type="InterPro" id="IPR029058">
    <property type="entry name" value="AB_hydrolase_fold"/>
</dbReference>
<dbReference type="EMBL" id="BSFM01000017">
    <property type="protein sequence ID" value="GLK86290.1"/>
    <property type="molecule type" value="Genomic_DNA"/>
</dbReference>
<dbReference type="GO" id="GO:0080031">
    <property type="term" value="F:methyl salicylate esterase activity"/>
    <property type="evidence" value="ECO:0007669"/>
    <property type="project" value="TreeGrafter"/>
</dbReference>
<dbReference type="PRINTS" id="PR00111">
    <property type="entry name" value="ABHYDROLASE"/>
</dbReference>
<name>A0A9W6ND38_9HYPH</name>
<reference evidence="2" key="2">
    <citation type="submission" date="2023-01" db="EMBL/GenBank/DDBJ databases">
        <authorList>
            <person name="Sun Q."/>
            <person name="Evtushenko L."/>
        </authorList>
    </citation>
    <scope>NUCLEOTIDE SEQUENCE</scope>
    <source>
        <strain evidence="2">VKM B-2789</strain>
    </source>
</reference>
<organism evidence="2 3">
    <name type="scientific">Ancylobacter defluvii</name>
    <dbReference type="NCBI Taxonomy" id="1282440"/>
    <lineage>
        <taxon>Bacteria</taxon>
        <taxon>Pseudomonadati</taxon>
        <taxon>Pseudomonadota</taxon>
        <taxon>Alphaproteobacteria</taxon>
        <taxon>Hyphomicrobiales</taxon>
        <taxon>Xanthobacteraceae</taxon>
        <taxon>Ancylobacter</taxon>
    </lineage>
</organism>
<evidence type="ECO:0000313" key="2">
    <source>
        <dbReference type="EMBL" id="GLK86290.1"/>
    </source>
</evidence>
<dbReference type="InterPro" id="IPR000073">
    <property type="entry name" value="AB_hydrolase_1"/>
</dbReference>
<dbReference type="RefSeq" id="WP_213360904.1">
    <property type="nucleotide sequence ID" value="NZ_BSFM01000017.1"/>
</dbReference>
<keyword evidence="3" id="KW-1185">Reference proteome</keyword>
<dbReference type="GO" id="GO:0080032">
    <property type="term" value="F:methyl jasmonate esterase activity"/>
    <property type="evidence" value="ECO:0007669"/>
    <property type="project" value="TreeGrafter"/>
</dbReference>
<reference evidence="2" key="1">
    <citation type="journal article" date="2014" name="Int. J. Syst. Evol. Microbiol.">
        <title>Complete genome sequence of Corynebacterium casei LMG S-19264T (=DSM 44701T), isolated from a smear-ripened cheese.</title>
        <authorList>
            <consortium name="US DOE Joint Genome Institute (JGI-PGF)"/>
            <person name="Walter F."/>
            <person name="Albersmeier A."/>
            <person name="Kalinowski J."/>
            <person name="Ruckert C."/>
        </authorList>
    </citation>
    <scope>NUCLEOTIDE SEQUENCE</scope>
    <source>
        <strain evidence="2">VKM B-2789</strain>
    </source>
</reference>
<sequence length="247" mass="26812">MATFILIHGAWHWGGCFVQVANRLATMGHAVITPDMAGHGFDPTPIAQIPDLPTYAASARAALEEIEGKAILVGHSVGGATASWLGELMPERVQALVYLSGFMAPNGRSARDFVMTPTHLKHPAILETQGMLRVNREGLGLDFSKRHLIIRSLYSDCTPHQIEVALPNLIPVTPHVPFAAISAITPGRYGQLERHYIECLQDQALPLPVQREMQAAVPGATVHSLDAGHSPFFSRPDEVADILDRIV</sequence>
<dbReference type="AlphaFoldDB" id="A0A9W6ND38"/>
<dbReference type="GO" id="GO:0080030">
    <property type="term" value="F:methyl indole-3-acetate esterase activity"/>
    <property type="evidence" value="ECO:0007669"/>
    <property type="project" value="TreeGrafter"/>
</dbReference>
<evidence type="ECO:0000259" key="1">
    <source>
        <dbReference type="Pfam" id="PF12697"/>
    </source>
</evidence>